<organism evidence="1 2">
    <name type="scientific">Lacticaseibacillus paracasei</name>
    <name type="common">Lactobacillus paracasei</name>
    <dbReference type="NCBI Taxonomy" id="1597"/>
    <lineage>
        <taxon>Bacteria</taxon>
        <taxon>Bacillati</taxon>
        <taxon>Bacillota</taxon>
        <taxon>Bacilli</taxon>
        <taxon>Lactobacillales</taxon>
        <taxon>Lactobacillaceae</taxon>
        <taxon>Lacticaseibacillus</taxon>
    </lineage>
</organism>
<dbReference type="Proteomes" id="UP000284123">
    <property type="component" value="Unassembled WGS sequence"/>
</dbReference>
<sequence length="99" mass="11478">MQFSLKPLKLSYLVAITPSSGKSRKLCHLAFYQTSLHHRRLKASAAMAKNQNVFHHTKKHVDDHVSDQRRVFSNKSCYCRGILTLSFTLAARRKYLEKM</sequence>
<gene>
    <name evidence="1" type="ORF">FAM6012_00362</name>
</gene>
<evidence type="ECO:0000313" key="1">
    <source>
        <dbReference type="EMBL" id="RNE33059.1"/>
    </source>
</evidence>
<dbReference type="AlphaFoldDB" id="A0A422LE81"/>
<evidence type="ECO:0000313" key="2">
    <source>
        <dbReference type="Proteomes" id="UP000284123"/>
    </source>
</evidence>
<proteinExistence type="predicted"/>
<dbReference type="EMBL" id="LKGI01000034">
    <property type="protein sequence ID" value="RNE33059.1"/>
    <property type="molecule type" value="Genomic_DNA"/>
</dbReference>
<accession>A0A422LE81</accession>
<reference evidence="1 2" key="1">
    <citation type="journal article" date="2018" name="Front. Microbiol.">
        <title>Conversion of Methionine to Cysteine in Lactobacillus paracasei Depends on the Highly Mobile cysK-ctl-cysE Gene Cluster.</title>
        <authorList>
            <person name="Wuthrich D."/>
            <person name="Irmler S."/>
            <person name="Berthoud H."/>
            <person name="Guggenbuhl B."/>
            <person name="Eugster E."/>
            <person name="Bruggmann R."/>
        </authorList>
    </citation>
    <scope>NUCLEOTIDE SEQUENCE [LARGE SCALE GENOMIC DNA]</scope>
    <source>
        <strain evidence="1 2">FAM6012</strain>
    </source>
</reference>
<comment type="caution">
    <text evidence="1">The sequence shown here is derived from an EMBL/GenBank/DDBJ whole genome shotgun (WGS) entry which is preliminary data.</text>
</comment>
<name>A0A422LE81_LACPA</name>
<protein>
    <submittedName>
        <fullName evidence="1">Uncharacterized protein</fullName>
    </submittedName>
</protein>